<accession>A0A368NK80</accession>
<dbReference type="EMBL" id="QPID01000005">
    <property type="protein sequence ID" value="RCU50054.1"/>
    <property type="molecule type" value="Genomic_DNA"/>
</dbReference>
<comment type="caution">
    <text evidence="1">The sequence shown here is derived from an EMBL/GenBank/DDBJ whole genome shotgun (WGS) entry which is preliminary data.</text>
</comment>
<evidence type="ECO:0000313" key="2">
    <source>
        <dbReference type="Proteomes" id="UP000252558"/>
    </source>
</evidence>
<evidence type="ECO:0000313" key="1">
    <source>
        <dbReference type="EMBL" id="RCU50054.1"/>
    </source>
</evidence>
<keyword evidence="2" id="KW-1185">Reference proteome</keyword>
<organism evidence="1 2">
    <name type="scientific">Corallincola holothuriorum</name>
    <dbReference type="NCBI Taxonomy" id="2282215"/>
    <lineage>
        <taxon>Bacteria</taxon>
        <taxon>Pseudomonadati</taxon>
        <taxon>Pseudomonadota</taxon>
        <taxon>Gammaproteobacteria</taxon>
        <taxon>Alteromonadales</taxon>
        <taxon>Psychromonadaceae</taxon>
        <taxon>Corallincola</taxon>
    </lineage>
</organism>
<dbReference type="AlphaFoldDB" id="A0A368NK80"/>
<reference evidence="1 2" key="1">
    <citation type="submission" date="2018-07" db="EMBL/GenBank/DDBJ databases">
        <title>Corallincola holothuriorum sp. nov., a new facultative anaerobe isolated from sea cucumber Apostichopus japonicus.</title>
        <authorList>
            <person name="Xia H."/>
        </authorList>
    </citation>
    <scope>NUCLEOTIDE SEQUENCE [LARGE SCALE GENOMIC DNA]</scope>
    <source>
        <strain evidence="1 2">C4</strain>
    </source>
</reference>
<name>A0A368NK80_9GAMM</name>
<dbReference type="Proteomes" id="UP000252558">
    <property type="component" value="Unassembled WGS sequence"/>
</dbReference>
<protein>
    <submittedName>
        <fullName evidence="1">Uncharacterized protein</fullName>
    </submittedName>
</protein>
<gene>
    <name evidence="1" type="ORF">DU002_10595</name>
</gene>
<sequence>MDCFDVTFLNDLEQRFEHQETVALNSFDELSKLLDFFSVSVSDEVMPRVDEVNCSWLLVGMPQPKDIADFDAFYEQWLAQTGRDNNMDEYGQLMCLNGLFEKFARSSIMVVLSEAI</sequence>
<proteinExistence type="predicted"/>